<protein>
    <submittedName>
        <fullName evidence="7">ATP-binding cassette domain-containing protein</fullName>
    </submittedName>
</protein>
<dbReference type="EMBL" id="DRLD01000189">
    <property type="protein sequence ID" value="HED10398.1"/>
    <property type="molecule type" value="Genomic_DNA"/>
</dbReference>
<dbReference type="InterPro" id="IPR027417">
    <property type="entry name" value="P-loop_NTPase"/>
</dbReference>
<evidence type="ECO:0000256" key="4">
    <source>
        <dbReference type="ARBA" id="ARBA00022741"/>
    </source>
</evidence>
<dbReference type="PROSITE" id="PS50893">
    <property type="entry name" value="ABC_TRANSPORTER_2"/>
    <property type="match status" value="1"/>
</dbReference>
<comment type="caution">
    <text evidence="7">The sequence shown here is derived from an EMBL/GenBank/DDBJ whole genome shotgun (WGS) entry which is preliminary data.</text>
</comment>
<dbReference type="InterPro" id="IPR003439">
    <property type="entry name" value="ABC_transporter-like_ATP-bd"/>
</dbReference>
<feature type="domain" description="ABC transporter" evidence="6">
    <location>
        <begin position="4"/>
        <end position="231"/>
    </location>
</feature>
<dbReference type="PROSITE" id="PS00211">
    <property type="entry name" value="ABC_TRANSPORTER_1"/>
    <property type="match status" value="1"/>
</dbReference>
<evidence type="ECO:0000313" key="7">
    <source>
        <dbReference type="EMBL" id="HED10398.1"/>
    </source>
</evidence>
<dbReference type="InterPro" id="IPR003593">
    <property type="entry name" value="AAA+_ATPase"/>
</dbReference>
<dbReference type="PANTHER" id="PTHR42711">
    <property type="entry name" value="ABC TRANSPORTER ATP-BINDING PROTEIN"/>
    <property type="match status" value="1"/>
</dbReference>
<evidence type="ECO:0000256" key="5">
    <source>
        <dbReference type="ARBA" id="ARBA00022840"/>
    </source>
</evidence>
<keyword evidence="2" id="KW-0813">Transport</keyword>
<dbReference type="InterPro" id="IPR050763">
    <property type="entry name" value="ABC_transporter_ATP-binding"/>
</dbReference>
<dbReference type="SUPFAM" id="SSF52540">
    <property type="entry name" value="P-loop containing nucleoside triphosphate hydrolases"/>
    <property type="match status" value="1"/>
</dbReference>
<dbReference type="InterPro" id="IPR025302">
    <property type="entry name" value="DrrA1/2-like_C"/>
</dbReference>
<evidence type="ECO:0000256" key="3">
    <source>
        <dbReference type="ARBA" id="ARBA00022458"/>
    </source>
</evidence>
<dbReference type="SMART" id="SM00382">
    <property type="entry name" value="AAA"/>
    <property type="match status" value="1"/>
</dbReference>
<dbReference type="InterPro" id="IPR017871">
    <property type="entry name" value="ABC_transporter-like_CS"/>
</dbReference>
<dbReference type="PANTHER" id="PTHR42711:SF5">
    <property type="entry name" value="ABC TRANSPORTER ATP-BINDING PROTEIN NATA"/>
    <property type="match status" value="1"/>
</dbReference>
<dbReference type="Gene3D" id="3.40.50.300">
    <property type="entry name" value="P-loop containing nucleotide triphosphate hydrolases"/>
    <property type="match status" value="1"/>
</dbReference>
<name>A0A7V1LLW4_CALAY</name>
<keyword evidence="3" id="KW-0536">Nodulation</keyword>
<sequence length="301" mass="33683">MSILDVSHISKSYGDHKAVDDISFSLEKGSVYGILGPNGAGKTTTIRMVMNIIIPDSGDINLFGQKLSEDLKNRIGYLPEERGLYPKMKVIDMLVFLGELHLMKNSEAFNKATSWLGRLGLKEHANKKVEELSKGMQQKVQIIGSLLHDPDLIILDEPFSGLDPVNTNLIKDIILEMKASGKAIMLSTHMMEAAEKLCDQIMMINHGHIVLEGALQPVLEAHGTSSIQVEYTGNAGFVRELPMVETADIYSNYFEVRLKDHQNRNMFIEELIKKIDIHSFKTMQSSLNEIFIRLAGETPNE</sequence>
<dbReference type="Proteomes" id="UP000886005">
    <property type="component" value="Unassembled WGS sequence"/>
</dbReference>
<comment type="similarity">
    <text evidence="1">Belongs to the ABC transporter superfamily.</text>
</comment>
<dbReference type="AlphaFoldDB" id="A0A7V1LLW4"/>
<dbReference type="GO" id="GO:0005524">
    <property type="term" value="F:ATP binding"/>
    <property type="evidence" value="ECO:0007669"/>
    <property type="project" value="UniProtKB-KW"/>
</dbReference>
<organism evidence="7">
    <name type="scientific">Caldithrix abyssi</name>
    <dbReference type="NCBI Taxonomy" id="187145"/>
    <lineage>
        <taxon>Bacteria</taxon>
        <taxon>Pseudomonadati</taxon>
        <taxon>Calditrichota</taxon>
        <taxon>Calditrichia</taxon>
        <taxon>Calditrichales</taxon>
        <taxon>Calditrichaceae</taxon>
        <taxon>Caldithrix</taxon>
    </lineage>
</organism>
<dbReference type="Pfam" id="PF00005">
    <property type="entry name" value="ABC_tran"/>
    <property type="match status" value="1"/>
</dbReference>
<evidence type="ECO:0000259" key="6">
    <source>
        <dbReference type="PROSITE" id="PS50893"/>
    </source>
</evidence>
<gene>
    <name evidence="7" type="ORF">ENJ10_06895</name>
</gene>
<dbReference type="Pfam" id="PF13732">
    <property type="entry name" value="DrrA1-3_C"/>
    <property type="match status" value="1"/>
</dbReference>
<proteinExistence type="inferred from homology"/>
<keyword evidence="4" id="KW-0547">Nucleotide-binding</keyword>
<reference evidence="7" key="1">
    <citation type="journal article" date="2020" name="mSystems">
        <title>Genome- and Community-Level Interaction Insights into Carbon Utilization and Element Cycling Functions of Hydrothermarchaeota in Hydrothermal Sediment.</title>
        <authorList>
            <person name="Zhou Z."/>
            <person name="Liu Y."/>
            <person name="Xu W."/>
            <person name="Pan J."/>
            <person name="Luo Z.H."/>
            <person name="Li M."/>
        </authorList>
    </citation>
    <scope>NUCLEOTIDE SEQUENCE [LARGE SCALE GENOMIC DNA]</scope>
    <source>
        <strain evidence="7">HyVt-456</strain>
    </source>
</reference>
<dbReference type="GO" id="GO:0016887">
    <property type="term" value="F:ATP hydrolysis activity"/>
    <property type="evidence" value="ECO:0007669"/>
    <property type="project" value="InterPro"/>
</dbReference>
<keyword evidence="5 7" id="KW-0067">ATP-binding</keyword>
<accession>A0A7V1LLW4</accession>
<evidence type="ECO:0000256" key="2">
    <source>
        <dbReference type="ARBA" id="ARBA00022448"/>
    </source>
</evidence>
<evidence type="ECO:0000256" key="1">
    <source>
        <dbReference type="ARBA" id="ARBA00005417"/>
    </source>
</evidence>